<feature type="repeat" description="TPR" evidence="1">
    <location>
        <begin position="500"/>
        <end position="533"/>
    </location>
</feature>
<evidence type="ECO:0000256" key="2">
    <source>
        <dbReference type="SAM" id="MobiDB-lite"/>
    </source>
</evidence>
<dbReference type="Pfam" id="PF13424">
    <property type="entry name" value="TPR_12"/>
    <property type="match status" value="1"/>
</dbReference>
<dbReference type="OrthoDB" id="3349744at2"/>
<evidence type="ECO:0000313" key="5">
    <source>
        <dbReference type="Proteomes" id="UP000189004"/>
    </source>
</evidence>
<dbReference type="PANTHER" id="PTHR47691">
    <property type="entry name" value="REGULATOR-RELATED"/>
    <property type="match status" value="1"/>
</dbReference>
<dbReference type="Pfam" id="PF13191">
    <property type="entry name" value="AAA_16"/>
    <property type="match status" value="1"/>
</dbReference>
<comment type="caution">
    <text evidence="4">The sequence shown here is derived from an EMBL/GenBank/DDBJ whole genome shotgun (WGS) entry which is preliminary data.</text>
</comment>
<dbReference type="Gene3D" id="1.25.40.10">
    <property type="entry name" value="Tetratricopeptide repeat domain"/>
    <property type="match status" value="1"/>
</dbReference>
<dbReference type="SUPFAM" id="SSF48452">
    <property type="entry name" value="TPR-like"/>
    <property type="match status" value="1"/>
</dbReference>
<dbReference type="SUPFAM" id="SSF52540">
    <property type="entry name" value="P-loop containing nucleoside triphosphate hydrolases"/>
    <property type="match status" value="1"/>
</dbReference>
<organism evidence="4 5">
    <name type="scientific">Nocardiopsis sinuspersici</name>
    <dbReference type="NCBI Taxonomy" id="501010"/>
    <lineage>
        <taxon>Bacteria</taxon>
        <taxon>Bacillati</taxon>
        <taxon>Actinomycetota</taxon>
        <taxon>Actinomycetes</taxon>
        <taxon>Streptosporangiales</taxon>
        <taxon>Nocardiopsidaceae</taxon>
        <taxon>Nocardiopsis</taxon>
    </lineage>
</organism>
<dbReference type="InterPro" id="IPR019734">
    <property type="entry name" value="TPR_rpt"/>
</dbReference>
<evidence type="ECO:0000256" key="1">
    <source>
        <dbReference type="PROSITE-ProRule" id="PRU00339"/>
    </source>
</evidence>
<feature type="region of interest" description="Disordered" evidence="2">
    <location>
        <begin position="1"/>
        <end position="25"/>
    </location>
</feature>
<dbReference type="AlphaFoldDB" id="A0A1V3BVG7"/>
<dbReference type="RefSeq" id="WP_077688837.1">
    <property type="nucleotide sequence ID" value="NZ_MCOK01000001.1"/>
</dbReference>
<dbReference type="Proteomes" id="UP000189004">
    <property type="component" value="Unassembled WGS sequence"/>
</dbReference>
<evidence type="ECO:0000313" key="4">
    <source>
        <dbReference type="EMBL" id="OOC52495.1"/>
    </source>
</evidence>
<dbReference type="STRING" id="501010.NOSIN_00470"/>
<name>A0A1V3BVG7_9ACTN</name>
<dbReference type="Gene3D" id="3.40.50.300">
    <property type="entry name" value="P-loop containing nucleotide triphosphate hydrolases"/>
    <property type="match status" value="1"/>
</dbReference>
<dbReference type="InterPro" id="IPR041664">
    <property type="entry name" value="AAA_16"/>
</dbReference>
<keyword evidence="1" id="KW-0802">TPR repeat</keyword>
<dbReference type="EMBL" id="MCOK01000001">
    <property type="protein sequence ID" value="OOC52495.1"/>
    <property type="molecule type" value="Genomic_DNA"/>
</dbReference>
<dbReference type="PROSITE" id="PS50005">
    <property type="entry name" value="TPR"/>
    <property type="match status" value="1"/>
</dbReference>
<feature type="domain" description="Orc1-like AAA ATPase" evidence="3">
    <location>
        <begin position="64"/>
        <end position="228"/>
    </location>
</feature>
<reference evidence="5" key="1">
    <citation type="submission" date="2016-08" db="EMBL/GenBank/DDBJ databases">
        <authorList>
            <person name="Tokovenko B."/>
            <person name="Kalinowski J."/>
        </authorList>
    </citation>
    <scope>NUCLEOTIDE SEQUENCE [LARGE SCALE GENOMIC DNA]</scope>
    <source>
        <strain evidence="5">UTMC102</strain>
    </source>
</reference>
<gene>
    <name evidence="4" type="ORF">NOSIN_00470</name>
</gene>
<dbReference type="SMART" id="SM00028">
    <property type="entry name" value="TPR"/>
    <property type="match status" value="5"/>
</dbReference>
<keyword evidence="5" id="KW-1185">Reference proteome</keyword>
<feature type="compositionally biased region" description="Basic residues" evidence="2">
    <location>
        <begin position="1"/>
        <end position="13"/>
    </location>
</feature>
<protein>
    <recommendedName>
        <fullName evidence="3">Orc1-like AAA ATPase domain-containing protein</fullName>
    </recommendedName>
</protein>
<dbReference type="InterPro" id="IPR011990">
    <property type="entry name" value="TPR-like_helical_dom_sf"/>
</dbReference>
<dbReference type="PRINTS" id="PR00364">
    <property type="entry name" value="DISEASERSIST"/>
</dbReference>
<evidence type="ECO:0000259" key="3">
    <source>
        <dbReference type="Pfam" id="PF13191"/>
    </source>
</evidence>
<accession>A0A1V3BVG7</accession>
<proteinExistence type="predicted"/>
<sequence length="711" mass="77015">MPKKKNKQRKPSPRTRVGQNRAHADRDVVGISNHRGDINYFYADAAPQGAASMAAALPPVEAGFTGREEDLERLLAALDPANAEGTAAVSVVGMGGVGKTQLALTAAHQTLGQGWFSQALFLDLRGYTTPVNAHRALQSLLHSLGVEAERIPEDGDARAGLYRATLAARGQEWGGPVLVVADNASTPDQVTPLEPGPGGHRLLATSRERLGGLPARRVDVGVLNDAEAFRVLATDLRLTDPDDERAHDVEGLTQVAKACAGLPLALRIAAGQLKNAPDLEPEPLAHALTQGADRITRFTDHRELGAVFDTSLARLPAEQQDLLTLLGMLPGPDISTTAAAVLAGTDETTVVARLRGLSSSHLLTGSKGRWEMHDLVASYATTLAGPRPASRLTRARRRLLDYYTDHVTAAAQHLQALPGDDPPEAFADREEALGWLDAQRAVLINTAHLAHQTGHIRATIELPLKLREYLDMRRLFRDQNTITRLALETAQRIGDRLNEAAAWNNLGLALYEVRRFDEAIEAHTRARNISQQLGDAHREAGSWGNLGLVLCEMGRCDEAIDAHTRARNISQQLGDAHTEAMAWNNLGLALRETGRCDEAIDAHTHARNTFHLLGDAHGEAVAYAGVGTSLGRIQRWEEATVILEWSVEFFAEQHDQHSHGQACYELGLVHYRSGCPDQAIPLLEQAVELLAATNDPHMHAQARQALDEAAT</sequence>
<dbReference type="PANTHER" id="PTHR47691:SF3">
    <property type="entry name" value="HTH-TYPE TRANSCRIPTIONAL REGULATOR RV0890C-RELATED"/>
    <property type="match status" value="1"/>
</dbReference>
<dbReference type="InterPro" id="IPR027417">
    <property type="entry name" value="P-loop_NTPase"/>
</dbReference>